<name>A0A1I0EXD7_9ACTN</name>
<protein>
    <submittedName>
        <fullName evidence="1">Uncharacterized protein</fullName>
    </submittedName>
</protein>
<gene>
    <name evidence="1" type="ORF">SAMN04488546_2613</name>
</gene>
<evidence type="ECO:0000313" key="2">
    <source>
        <dbReference type="Proteomes" id="UP000198507"/>
    </source>
</evidence>
<dbReference type="AlphaFoldDB" id="A0A1I0EXD7"/>
<dbReference type="Proteomes" id="UP000198507">
    <property type="component" value="Unassembled WGS sequence"/>
</dbReference>
<keyword evidence="2" id="KW-1185">Reference proteome</keyword>
<dbReference type="EMBL" id="FOIE01000005">
    <property type="protein sequence ID" value="SET49589.1"/>
    <property type="molecule type" value="Genomic_DNA"/>
</dbReference>
<accession>A0A1I0EXD7</accession>
<proteinExistence type="predicted"/>
<organism evidence="1 2">
    <name type="scientific">Geodermatophilus poikilotrophus</name>
    <dbReference type="NCBI Taxonomy" id="1333667"/>
    <lineage>
        <taxon>Bacteria</taxon>
        <taxon>Bacillati</taxon>
        <taxon>Actinomycetota</taxon>
        <taxon>Actinomycetes</taxon>
        <taxon>Geodermatophilales</taxon>
        <taxon>Geodermatophilaceae</taxon>
        <taxon>Geodermatophilus</taxon>
    </lineage>
</organism>
<reference evidence="2" key="1">
    <citation type="submission" date="2016-10" db="EMBL/GenBank/DDBJ databases">
        <authorList>
            <person name="Varghese N."/>
            <person name="Submissions S."/>
        </authorList>
    </citation>
    <scope>NUCLEOTIDE SEQUENCE [LARGE SCALE GENOMIC DNA]</scope>
    <source>
        <strain evidence="2">DSM 44209</strain>
    </source>
</reference>
<sequence>MAPGVLIGPARLADTADTRSLVRALGARDTVTGLALMAAPAGRARRLATVARVLCDWTDAVVFPSALAGRGTGRLVAASAWAWGALALGALVLDERAGR</sequence>
<evidence type="ECO:0000313" key="1">
    <source>
        <dbReference type="EMBL" id="SET49589.1"/>
    </source>
</evidence>